<proteinExistence type="predicted"/>
<protein>
    <submittedName>
        <fullName evidence="2">Uncharacterized protein</fullName>
    </submittedName>
</protein>
<dbReference type="AlphaFoldDB" id="A0AAQ3U4P1"/>
<name>A0AAQ3U4P1_PASNO</name>
<feature type="region of interest" description="Disordered" evidence="1">
    <location>
        <begin position="1"/>
        <end position="142"/>
    </location>
</feature>
<keyword evidence="3" id="KW-1185">Reference proteome</keyword>
<dbReference type="Proteomes" id="UP001341281">
    <property type="component" value="Chromosome 07"/>
</dbReference>
<accession>A0AAQ3U4P1</accession>
<feature type="compositionally biased region" description="Low complexity" evidence="1">
    <location>
        <begin position="28"/>
        <end position="45"/>
    </location>
</feature>
<evidence type="ECO:0000256" key="1">
    <source>
        <dbReference type="SAM" id="MobiDB-lite"/>
    </source>
</evidence>
<dbReference type="EMBL" id="CP144751">
    <property type="protein sequence ID" value="WVZ85103.1"/>
    <property type="molecule type" value="Genomic_DNA"/>
</dbReference>
<evidence type="ECO:0000313" key="3">
    <source>
        <dbReference type="Proteomes" id="UP001341281"/>
    </source>
</evidence>
<gene>
    <name evidence="2" type="ORF">U9M48_032058</name>
</gene>
<evidence type="ECO:0000313" key="2">
    <source>
        <dbReference type="EMBL" id="WVZ85103.1"/>
    </source>
</evidence>
<feature type="compositionally biased region" description="Polar residues" evidence="1">
    <location>
        <begin position="83"/>
        <end position="116"/>
    </location>
</feature>
<sequence>MADDTPDTGMPMATEHQACCGTGGGAGIAATSSRRLSTRTASYTTPWPHAGASPPHCGQRRGRGGRRPSSTSAVGMRHHSSGVAPTSLQADSESTATRTSARPSRNAAPTRTTSVSPHAWSPPAPPRAATDVLQQAESADASDGDTVTYGLVRADVVHSCRLLVLRVLALVGLGPHE</sequence>
<organism evidence="2 3">
    <name type="scientific">Paspalum notatum var. saurae</name>
    <dbReference type="NCBI Taxonomy" id="547442"/>
    <lineage>
        <taxon>Eukaryota</taxon>
        <taxon>Viridiplantae</taxon>
        <taxon>Streptophyta</taxon>
        <taxon>Embryophyta</taxon>
        <taxon>Tracheophyta</taxon>
        <taxon>Spermatophyta</taxon>
        <taxon>Magnoliopsida</taxon>
        <taxon>Liliopsida</taxon>
        <taxon>Poales</taxon>
        <taxon>Poaceae</taxon>
        <taxon>PACMAD clade</taxon>
        <taxon>Panicoideae</taxon>
        <taxon>Andropogonodae</taxon>
        <taxon>Paspaleae</taxon>
        <taxon>Paspalinae</taxon>
        <taxon>Paspalum</taxon>
    </lineage>
</organism>
<reference evidence="2 3" key="1">
    <citation type="submission" date="2024-02" db="EMBL/GenBank/DDBJ databases">
        <title>High-quality chromosome-scale genome assembly of Pensacola bahiagrass (Paspalum notatum Flugge var. saurae).</title>
        <authorList>
            <person name="Vega J.M."/>
            <person name="Podio M."/>
            <person name="Orjuela J."/>
            <person name="Siena L.A."/>
            <person name="Pessino S.C."/>
            <person name="Combes M.C."/>
            <person name="Mariac C."/>
            <person name="Albertini E."/>
            <person name="Pupilli F."/>
            <person name="Ortiz J.P.A."/>
            <person name="Leblanc O."/>
        </authorList>
    </citation>
    <scope>NUCLEOTIDE SEQUENCE [LARGE SCALE GENOMIC DNA]</scope>
    <source>
        <strain evidence="2">R1</strain>
        <tissue evidence="2">Leaf</tissue>
    </source>
</reference>